<comment type="caution">
    <text evidence="1">The sequence shown here is derived from an EMBL/GenBank/DDBJ whole genome shotgun (WGS) entry which is preliminary data.</text>
</comment>
<organism evidence="1 2">
    <name type="scientific">Cryptosporangium minutisporangium</name>
    <dbReference type="NCBI Taxonomy" id="113569"/>
    <lineage>
        <taxon>Bacteria</taxon>
        <taxon>Bacillati</taxon>
        <taxon>Actinomycetota</taxon>
        <taxon>Actinomycetes</taxon>
        <taxon>Cryptosporangiales</taxon>
        <taxon>Cryptosporangiaceae</taxon>
        <taxon>Cryptosporangium</taxon>
    </lineage>
</organism>
<evidence type="ECO:0000313" key="2">
    <source>
        <dbReference type="Proteomes" id="UP001501676"/>
    </source>
</evidence>
<protein>
    <submittedName>
        <fullName evidence="1">Uncharacterized protein</fullName>
    </submittedName>
</protein>
<evidence type="ECO:0000313" key="1">
    <source>
        <dbReference type="EMBL" id="GAA3386605.1"/>
    </source>
</evidence>
<keyword evidence="2" id="KW-1185">Reference proteome</keyword>
<gene>
    <name evidence="1" type="ORF">GCM10020369_25110</name>
</gene>
<dbReference type="EMBL" id="BAAAYN010000017">
    <property type="protein sequence ID" value="GAA3386605.1"/>
    <property type="molecule type" value="Genomic_DNA"/>
</dbReference>
<accession>A0ABP6SWF2</accession>
<proteinExistence type="predicted"/>
<reference evidence="2" key="1">
    <citation type="journal article" date="2019" name="Int. J. Syst. Evol. Microbiol.">
        <title>The Global Catalogue of Microorganisms (GCM) 10K type strain sequencing project: providing services to taxonomists for standard genome sequencing and annotation.</title>
        <authorList>
            <consortium name="The Broad Institute Genomics Platform"/>
            <consortium name="The Broad Institute Genome Sequencing Center for Infectious Disease"/>
            <person name="Wu L."/>
            <person name="Ma J."/>
        </authorList>
    </citation>
    <scope>NUCLEOTIDE SEQUENCE [LARGE SCALE GENOMIC DNA]</scope>
    <source>
        <strain evidence="2">JCM 9458</strain>
    </source>
</reference>
<dbReference type="Proteomes" id="UP001501676">
    <property type="component" value="Unassembled WGS sequence"/>
</dbReference>
<sequence>MLATNRGTVYIDAETDLPPESVPISPADLAAHVHDLLAARGLNPPTSAEAISGAEYGAAILLAAYGALALPGRGSQDAST</sequence>
<name>A0ABP6SWF2_9ACTN</name>